<dbReference type="eggNOG" id="COG2348">
    <property type="taxonomic scope" value="Bacteria"/>
</dbReference>
<dbReference type="PANTHER" id="PTHR36174:SF1">
    <property type="entry name" value="LIPID II:GLYCINE GLYCYLTRANSFERASE"/>
    <property type="match status" value="1"/>
</dbReference>
<dbReference type="AlphaFoldDB" id="F2IA10"/>
<evidence type="ECO:0000313" key="3">
    <source>
        <dbReference type="Proteomes" id="UP000007463"/>
    </source>
</evidence>
<accession>F2IA10</accession>
<dbReference type="InterPro" id="IPR050644">
    <property type="entry name" value="PG_Glycine_Bridge_Synth"/>
</dbReference>
<proteinExistence type="predicted"/>
<dbReference type="EMBL" id="CP002542">
    <property type="protein sequence ID" value="AEA44168.1"/>
    <property type="molecule type" value="Genomic_DNA"/>
</dbReference>
<dbReference type="STRING" id="755732.Fluta_2182"/>
<name>F2IA10_FLUTR</name>
<dbReference type="RefSeq" id="WP_013686938.1">
    <property type="nucleotide sequence ID" value="NC_015321.1"/>
</dbReference>
<evidence type="ECO:0000259" key="1">
    <source>
        <dbReference type="Pfam" id="PF13480"/>
    </source>
</evidence>
<dbReference type="Proteomes" id="UP000007463">
    <property type="component" value="Chromosome"/>
</dbReference>
<dbReference type="PANTHER" id="PTHR36174">
    <property type="entry name" value="LIPID II:GLYCINE GLYCYLTRANSFERASE"/>
    <property type="match status" value="1"/>
</dbReference>
<gene>
    <name evidence="2" type="ordered locus">Fluta_2182</name>
</gene>
<dbReference type="HOGENOM" id="CLU_055609_0_0_10"/>
<protein>
    <recommendedName>
        <fullName evidence="1">BioF2-like acetyltransferase domain-containing protein</fullName>
    </recommendedName>
</protein>
<sequence length="348" mass="40626">MEAQLRIYTKHNVSLLKAELTTFLEGLDIYYQPEFLICDAKMQHGEYEIAVCSSEEKIWLYPYILLPIKETSYFDISSPYGYAGPVSNSSEIQKIAEELFLQYISSKQNIVTEFVRYHPIYNENNFFQKDIQNLLNRRVVLVPTCDQEEIWMNEFSGTNRNLVRKLEKEEFQFTVSPFSKTDISAFDEAYRANMIHSGATDFYFFSPDFYTEMIDQLGQKLLLAKVEKEGEIYSSALFFVSGGIVTYYLSARNLNYPKVPGSNLLLSKMVFWAQENGMKTLHFGGGLSLDEADYLFKFKSNFGKTIKDFTIGKRIHQPTLYKELQDKYIEKNGNEAYQKVKYILQFYR</sequence>
<dbReference type="InterPro" id="IPR016181">
    <property type="entry name" value="Acyl_CoA_acyltransferase"/>
</dbReference>
<dbReference type="OrthoDB" id="9785911at2"/>
<reference evidence="3" key="2">
    <citation type="submission" date="2011-02" db="EMBL/GenBank/DDBJ databases">
        <title>The complete genome of Fluviicola taffensis DSM 16823.</title>
        <authorList>
            <consortium name="US DOE Joint Genome Institute (JGI-PGF)"/>
            <person name="Lucas S."/>
            <person name="Copeland A."/>
            <person name="Lapidus A."/>
            <person name="Bruce D."/>
            <person name="Goodwin L."/>
            <person name="Pitluck S."/>
            <person name="Kyrpides N."/>
            <person name="Mavromatis K."/>
            <person name="Ivanova N."/>
            <person name="Mikhailova N."/>
            <person name="Pagani I."/>
            <person name="Chertkov O."/>
            <person name="Detter J.C."/>
            <person name="Han C."/>
            <person name="Tapia R."/>
            <person name="Land M."/>
            <person name="Hauser L."/>
            <person name="Markowitz V."/>
            <person name="Cheng J.-F."/>
            <person name="Hugenholtz P."/>
            <person name="Woyke T."/>
            <person name="Wu D."/>
            <person name="Tindall B."/>
            <person name="Pomrenke H.G."/>
            <person name="Brambilla E."/>
            <person name="Klenk H.-P."/>
            <person name="Eisen J.A."/>
        </authorList>
    </citation>
    <scope>NUCLEOTIDE SEQUENCE [LARGE SCALE GENOMIC DNA]</scope>
    <source>
        <strain evidence="3">DSM 16823 / RW262 / RW262</strain>
    </source>
</reference>
<keyword evidence="3" id="KW-1185">Reference proteome</keyword>
<dbReference type="Pfam" id="PF13480">
    <property type="entry name" value="Acetyltransf_6"/>
    <property type="match status" value="1"/>
</dbReference>
<dbReference type="KEGG" id="fte:Fluta_2182"/>
<organism evidence="2 3">
    <name type="scientific">Fluviicola taffensis (strain DSM 16823 / NCIMB 13979 / RW262)</name>
    <dbReference type="NCBI Taxonomy" id="755732"/>
    <lineage>
        <taxon>Bacteria</taxon>
        <taxon>Pseudomonadati</taxon>
        <taxon>Bacteroidota</taxon>
        <taxon>Flavobacteriia</taxon>
        <taxon>Flavobacteriales</taxon>
        <taxon>Crocinitomicaceae</taxon>
        <taxon>Fluviicola</taxon>
    </lineage>
</organism>
<dbReference type="Gene3D" id="3.40.630.30">
    <property type="match status" value="1"/>
</dbReference>
<dbReference type="SUPFAM" id="SSF55729">
    <property type="entry name" value="Acyl-CoA N-acyltransferases (Nat)"/>
    <property type="match status" value="1"/>
</dbReference>
<evidence type="ECO:0000313" key="2">
    <source>
        <dbReference type="EMBL" id="AEA44168.1"/>
    </source>
</evidence>
<reference evidence="2 3" key="1">
    <citation type="journal article" date="2011" name="Stand. Genomic Sci.">
        <title>Complete genome sequence of the gliding freshwater bacterium Fluviicola taffensis type strain (RW262).</title>
        <authorList>
            <person name="Woyke T."/>
            <person name="Chertkov O."/>
            <person name="Lapidus A."/>
            <person name="Nolan M."/>
            <person name="Lucas S."/>
            <person name="Del Rio T.G."/>
            <person name="Tice H."/>
            <person name="Cheng J.F."/>
            <person name="Tapia R."/>
            <person name="Han C."/>
            <person name="Goodwin L."/>
            <person name="Pitluck S."/>
            <person name="Liolios K."/>
            <person name="Pagani I."/>
            <person name="Ivanova N."/>
            <person name="Huntemann M."/>
            <person name="Mavromatis K."/>
            <person name="Mikhailova N."/>
            <person name="Pati A."/>
            <person name="Chen A."/>
            <person name="Palaniappan K."/>
            <person name="Land M."/>
            <person name="Hauser L."/>
            <person name="Brambilla E.M."/>
            <person name="Rohde M."/>
            <person name="Mwirichia R."/>
            <person name="Sikorski J."/>
            <person name="Tindall B.J."/>
            <person name="Goker M."/>
            <person name="Bristow J."/>
            <person name="Eisen J.A."/>
            <person name="Markowitz V."/>
            <person name="Hugenholtz P."/>
            <person name="Klenk H.P."/>
            <person name="Kyrpides N.C."/>
        </authorList>
    </citation>
    <scope>NUCLEOTIDE SEQUENCE [LARGE SCALE GENOMIC DNA]</scope>
    <source>
        <strain evidence="3">DSM 16823 / RW262 / RW262</strain>
    </source>
</reference>
<feature type="domain" description="BioF2-like acetyltransferase" evidence="1">
    <location>
        <begin position="160"/>
        <end position="286"/>
    </location>
</feature>
<dbReference type="InterPro" id="IPR038740">
    <property type="entry name" value="BioF2-like_GNAT_dom"/>
</dbReference>